<dbReference type="EMBL" id="MHIF01000034">
    <property type="protein sequence ID" value="OGY47454.1"/>
    <property type="molecule type" value="Genomic_DNA"/>
</dbReference>
<evidence type="ECO:0000313" key="2">
    <source>
        <dbReference type="EMBL" id="OGY47454.1"/>
    </source>
</evidence>
<dbReference type="PANTHER" id="PTHR43852:SF3">
    <property type="entry name" value="NUCLEOTIDYLTRANSFERASE"/>
    <property type="match status" value="1"/>
</dbReference>
<evidence type="ECO:0000259" key="1">
    <source>
        <dbReference type="Pfam" id="PF18765"/>
    </source>
</evidence>
<dbReference type="InterPro" id="IPR041633">
    <property type="entry name" value="Polbeta"/>
</dbReference>
<reference evidence="2 3" key="1">
    <citation type="journal article" date="2016" name="Nat. Commun.">
        <title>Thousands of microbial genomes shed light on interconnected biogeochemical processes in an aquifer system.</title>
        <authorList>
            <person name="Anantharaman K."/>
            <person name="Brown C.T."/>
            <person name="Hug L.A."/>
            <person name="Sharon I."/>
            <person name="Castelle C.J."/>
            <person name="Probst A.J."/>
            <person name="Thomas B.C."/>
            <person name="Singh A."/>
            <person name="Wilkins M.J."/>
            <person name="Karaoz U."/>
            <person name="Brodie E.L."/>
            <person name="Williams K.H."/>
            <person name="Hubbard S.S."/>
            <person name="Banfield J.F."/>
        </authorList>
    </citation>
    <scope>NUCLEOTIDE SEQUENCE [LARGE SCALE GENOMIC DNA]</scope>
</reference>
<feature type="domain" description="Polymerase beta nucleotidyltransferase" evidence="1">
    <location>
        <begin position="11"/>
        <end position="105"/>
    </location>
</feature>
<dbReference type="InterPro" id="IPR052930">
    <property type="entry name" value="TA_antitoxin_MntA"/>
</dbReference>
<comment type="caution">
    <text evidence="2">The sequence shown here is derived from an EMBL/GenBank/DDBJ whole genome shotgun (WGS) entry which is preliminary data.</text>
</comment>
<dbReference type="InterPro" id="IPR043519">
    <property type="entry name" value="NT_sf"/>
</dbReference>
<dbReference type="Gene3D" id="3.30.460.10">
    <property type="entry name" value="Beta Polymerase, domain 2"/>
    <property type="match status" value="1"/>
</dbReference>
<dbReference type="NCBIfam" id="NF047752">
    <property type="entry name" value="MntA_antitoxin"/>
    <property type="match status" value="1"/>
</dbReference>
<gene>
    <name evidence="2" type="ORF">A2663_02105</name>
</gene>
<protein>
    <recommendedName>
        <fullName evidence="1">Polymerase beta nucleotidyltransferase domain-containing protein</fullName>
    </recommendedName>
</protein>
<dbReference type="AlphaFoldDB" id="A0A1G1Y5J8"/>
<dbReference type="SUPFAM" id="SSF81301">
    <property type="entry name" value="Nucleotidyltransferase"/>
    <property type="match status" value="1"/>
</dbReference>
<organism evidence="2 3">
    <name type="scientific">Candidatus Buchananbacteria bacterium RIFCSPHIGHO2_01_FULL_46_12</name>
    <dbReference type="NCBI Taxonomy" id="1797536"/>
    <lineage>
        <taxon>Bacteria</taxon>
        <taxon>Candidatus Buchananiibacteriota</taxon>
    </lineage>
</organism>
<proteinExistence type="predicted"/>
<dbReference type="Proteomes" id="UP000178432">
    <property type="component" value="Unassembled WGS sequence"/>
</dbReference>
<dbReference type="Pfam" id="PF18765">
    <property type="entry name" value="Polbeta"/>
    <property type="match status" value="1"/>
</dbReference>
<dbReference type="PANTHER" id="PTHR43852">
    <property type="entry name" value="NUCLEOTIDYLTRANSFERASE"/>
    <property type="match status" value="1"/>
</dbReference>
<sequence>MKGKKRENLEEKAREVFCRYPSVKLAYFFGSQAQGLAGRQSDFDFAVYADERNAAKFFDLKLELLGKLGKIFGEDKIDVVILNTARQPELKYNIIKDGRLIYEKEPFKLLVEPRILNEYFDFHAQLLRHGLTKA</sequence>
<evidence type="ECO:0000313" key="3">
    <source>
        <dbReference type="Proteomes" id="UP000178432"/>
    </source>
</evidence>
<dbReference type="CDD" id="cd05403">
    <property type="entry name" value="NT_KNTase_like"/>
    <property type="match status" value="1"/>
</dbReference>
<name>A0A1G1Y5J8_9BACT</name>
<accession>A0A1G1Y5J8</accession>